<keyword evidence="1" id="KW-1133">Transmembrane helix</keyword>
<name>A0A2P1PNX8_9GAMM</name>
<organism evidence="2 3">
    <name type="scientific">Ahniella affigens</name>
    <dbReference type="NCBI Taxonomy" id="2021234"/>
    <lineage>
        <taxon>Bacteria</taxon>
        <taxon>Pseudomonadati</taxon>
        <taxon>Pseudomonadota</taxon>
        <taxon>Gammaproteobacteria</taxon>
        <taxon>Lysobacterales</taxon>
        <taxon>Rhodanobacteraceae</taxon>
        <taxon>Ahniella</taxon>
    </lineage>
</organism>
<reference evidence="2 3" key="2">
    <citation type="submission" date="2018-03" db="EMBL/GenBank/DDBJ databases">
        <authorList>
            <person name="Keele B.F."/>
        </authorList>
    </citation>
    <scope>NUCLEOTIDE SEQUENCE [LARGE SCALE GENOMIC DNA]</scope>
    <source>
        <strain evidence="2 3">D13</strain>
    </source>
</reference>
<dbReference type="Proteomes" id="UP000241074">
    <property type="component" value="Chromosome"/>
</dbReference>
<evidence type="ECO:0000313" key="2">
    <source>
        <dbReference type="EMBL" id="AVP96554.1"/>
    </source>
</evidence>
<protein>
    <submittedName>
        <fullName evidence="2">Uncharacterized protein</fullName>
    </submittedName>
</protein>
<gene>
    <name evidence="2" type="ORF">C7S18_04770</name>
</gene>
<evidence type="ECO:0000313" key="3">
    <source>
        <dbReference type="Proteomes" id="UP000241074"/>
    </source>
</evidence>
<keyword evidence="1" id="KW-0812">Transmembrane</keyword>
<keyword evidence="3" id="KW-1185">Reference proteome</keyword>
<evidence type="ECO:0000256" key="1">
    <source>
        <dbReference type="SAM" id="Phobius"/>
    </source>
</evidence>
<accession>A0A2P1PNX8</accession>
<dbReference type="EMBL" id="CP027860">
    <property type="protein sequence ID" value="AVP96554.1"/>
    <property type="molecule type" value="Genomic_DNA"/>
</dbReference>
<dbReference type="KEGG" id="xba:C7S18_04770"/>
<reference evidence="2 3" key="1">
    <citation type="submission" date="2018-03" db="EMBL/GenBank/DDBJ databases">
        <title>Ahniella affigens gen. nov., sp. nov., a gammaproteobacterium isolated from sandy soil near a stream.</title>
        <authorList>
            <person name="Ko Y."/>
            <person name="Kim J.-H."/>
        </authorList>
    </citation>
    <scope>NUCLEOTIDE SEQUENCE [LARGE SCALE GENOMIC DNA]</scope>
    <source>
        <strain evidence="2 3">D13</strain>
    </source>
</reference>
<sequence>MPSAAVGHQAVFKLLRQVYVHDSRGIHYYQELSRHDFTVQGTTLELPLPETIEPRFAYRGDDVSIRLMARLEVDDGVLFDTTADAEIELPELPRTAAHSPASNDLIEPKDHYSLGANIAAIPLRNKILVLGLLVIGGLLALVNAAIGVHDELVPEAATVFYDHHGSDGSESPIMKSLAGSGGLSVTLWLIIRAQLRRYMHIKMKDGQQLPYRGLTVSIGDMLEGVSRVPLEKITIRVVAVNLEKGQYKRGSGTKERTISFSTPKHGVILFEQFIPYVPARMPLQHYVQGYVDFTPMFDCLYPPIDASSSHGLAVDWEVQLLHPLFVDQELKGKAAGIDWREFYRNEPE</sequence>
<keyword evidence="1" id="KW-0472">Membrane</keyword>
<proteinExistence type="predicted"/>
<feature type="transmembrane region" description="Helical" evidence="1">
    <location>
        <begin position="177"/>
        <end position="195"/>
    </location>
</feature>
<feature type="transmembrane region" description="Helical" evidence="1">
    <location>
        <begin position="127"/>
        <end position="146"/>
    </location>
</feature>
<dbReference type="AlphaFoldDB" id="A0A2P1PNX8"/>